<evidence type="ECO:0000256" key="6">
    <source>
        <dbReference type="ARBA" id="ARBA00022553"/>
    </source>
</evidence>
<dbReference type="PANTHER" id="PTHR45871:SF1">
    <property type="entry name" value="PHOSPHATIDYLINOSITOL N-ACETYLGLUCOSAMINYLTRANSFERASE SUBUNIT A"/>
    <property type="match status" value="1"/>
</dbReference>
<protein>
    <recommendedName>
        <fullName evidence="16">Phosphatidylinositol N-acetylglucosaminyltransferase subunit A</fullName>
        <ecNumber evidence="4">2.4.1.198</ecNumber>
    </recommendedName>
    <alternativeName>
        <fullName evidence="14">GlcNAc-PI synthesis protein</fullName>
    </alternativeName>
    <alternativeName>
        <fullName evidence="17">Phosphatidylinositol-glycan biosynthesis class A protein</fullName>
    </alternativeName>
</protein>
<keyword evidence="10" id="KW-0256">Endoplasmic reticulum</keyword>
<dbReference type="GO" id="GO:0006506">
    <property type="term" value="P:GPI anchor biosynthetic process"/>
    <property type="evidence" value="ECO:0007669"/>
    <property type="project" value="UniProtKB-UniPathway"/>
</dbReference>
<feature type="domain" description="PIGA GPI anchor biosynthesis" evidence="22">
    <location>
        <begin position="72"/>
        <end position="161"/>
    </location>
</feature>
<sequence>MGQRRRGAAAHAPSANRHPDGLTVAPQPPTRKHNICMVSDFFYPNMGGVESHIYQLSQCLIEKGHKVVIATHNYGCRKGVRYLTNGLKVYYLPLQVMYNQSTVTTCFHSLPLLRCVFVRERITVVHAHSSFSAMGHDALFHAKTMGLNTVFTDHSLFGFADVSSVLTNKLLTVSLCDTNHIVCVSYTSKENTVLRAGLDPEIVSVIPNAVDPRDFTPDPSRRHDDRITIVVISRLVYRKGIDLLGRIIPELCLKHPDLHFLIGGEGPKRIVLEEVREKYQLHDRVQLLGALEHKDVRGVLVQGHIFLNTSLTEAFCIAIVEGASCGLQVVSTCVGGIPEVLPEDLITLCEPTVHSLCAGLESVIAKQLSGRVASPATIHAHVRTLYTWRNVAERTEKVYDCVAGKEVLPLDRRLLRLRAHCGPVAGSIFAFFAVLDFLFLLLLRWLLPDRLIDIAMDATGPQGLWRRGLGDRKGTRSKSAVLTKEESSGHKTKL</sequence>
<evidence type="ECO:0000256" key="8">
    <source>
        <dbReference type="ARBA" id="ARBA00022679"/>
    </source>
</evidence>
<evidence type="ECO:0000256" key="11">
    <source>
        <dbReference type="ARBA" id="ARBA00022989"/>
    </source>
</evidence>
<evidence type="ECO:0000256" key="16">
    <source>
        <dbReference type="ARBA" id="ARBA00068191"/>
    </source>
</evidence>
<dbReference type="PANTHER" id="PTHR45871">
    <property type="entry name" value="N-ACETYLGLUCOSAMINYL-PHOSPHATIDYLINOSITOL BIOSYNTHETIC PROTEIN"/>
    <property type="match status" value="1"/>
</dbReference>
<dbReference type="InterPro" id="IPR001296">
    <property type="entry name" value="Glyco_trans_1"/>
</dbReference>
<keyword evidence="6" id="KW-0597">Phosphoprotein</keyword>
<evidence type="ECO:0000256" key="20">
    <source>
        <dbReference type="SAM" id="Phobius"/>
    </source>
</evidence>
<dbReference type="InterPro" id="IPR013234">
    <property type="entry name" value="PIGA_GPI_anchor_biosynthesis"/>
</dbReference>
<dbReference type="Gene3D" id="3.40.50.2000">
    <property type="entry name" value="Glycogen Phosphorylase B"/>
    <property type="match status" value="2"/>
</dbReference>
<dbReference type="CDD" id="cd03796">
    <property type="entry name" value="GT4_PIG-A-like"/>
    <property type="match status" value="1"/>
</dbReference>
<dbReference type="STRING" id="62062.ENSHHUP00000090823"/>
<evidence type="ECO:0000256" key="3">
    <source>
        <dbReference type="ARBA" id="ARBA00009481"/>
    </source>
</evidence>
<dbReference type="GO" id="GO:0000506">
    <property type="term" value="C:glycosylphosphatidylinositol-N-acetylglucosaminyltransferase (GPI-GnT) complex"/>
    <property type="evidence" value="ECO:0007669"/>
    <property type="project" value="InterPro"/>
</dbReference>
<dbReference type="UniPathway" id="UPA00196"/>
<evidence type="ECO:0000256" key="19">
    <source>
        <dbReference type="SAM" id="MobiDB-lite"/>
    </source>
</evidence>
<evidence type="ECO:0000256" key="10">
    <source>
        <dbReference type="ARBA" id="ARBA00022824"/>
    </source>
</evidence>
<evidence type="ECO:0000259" key="21">
    <source>
        <dbReference type="Pfam" id="PF00534"/>
    </source>
</evidence>
<evidence type="ECO:0000256" key="9">
    <source>
        <dbReference type="ARBA" id="ARBA00022692"/>
    </source>
</evidence>
<evidence type="ECO:0000313" key="23">
    <source>
        <dbReference type="Ensembl" id="ENSHHUP00000090823.1"/>
    </source>
</evidence>
<dbReference type="Ensembl" id="ENSHHUT00000093629.1">
    <property type="protein sequence ID" value="ENSHHUP00000090823.1"/>
    <property type="gene ID" value="ENSHHUG00000052427.1"/>
</dbReference>
<evidence type="ECO:0000259" key="22">
    <source>
        <dbReference type="Pfam" id="PF08288"/>
    </source>
</evidence>
<evidence type="ECO:0000256" key="15">
    <source>
        <dbReference type="ARBA" id="ARBA00058926"/>
    </source>
</evidence>
<reference evidence="23" key="3">
    <citation type="submission" date="2025-09" db="UniProtKB">
        <authorList>
            <consortium name="Ensembl"/>
        </authorList>
    </citation>
    <scope>IDENTIFICATION</scope>
</reference>
<evidence type="ECO:0000256" key="12">
    <source>
        <dbReference type="ARBA" id="ARBA00023098"/>
    </source>
</evidence>
<keyword evidence="7" id="KW-0328">Glycosyltransferase</keyword>
<dbReference type="GO" id="GO:0017176">
    <property type="term" value="F:phosphatidylinositol N-acetylglucosaminyltransferase activity"/>
    <property type="evidence" value="ECO:0007669"/>
    <property type="project" value="UniProtKB-EC"/>
</dbReference>
<comment type="function">
    <text evidence="15">Catalytic subunit of the glycosylphosphatidylinositol-N-acetylglucosaminyltransferase (GPI-GnT) complex that catalyzes the transfer of N-acetylglucosamine from UDP-N-acetylglucosamine to phosphatidylinositol and participates in the first step of GPI biosynthesis.</text>
</comment>
<dbReference type="Pfam" id="PF08288">
    <property type="entry name" value="PIGA"/>
    <property type="match status" value="1"/>
</dbReference>
<keyword evidence="9 20" id="KW-0812">Transmembrane</keyword>
<keyword evidence="11 20" id="KW-1133">Transmembrane helix</keyword>
<organism evidence="23 24">
    <name type="scientific">Hucho hucho</name>
    <name type="common">huchen</name>
    <dbReference type="NCBI Taxonomy" id="62062"/>
    <lineage>
        <taxon>Eukaryota</taxon>
        <taxon>Metazoa</taxon>
        <taxon>Chordata</taxon>
        <taxon>Craniata</taxon>
        <taxon>Vertebrata</taxon>
        <taxon>Euteleostomi</taxon>
        <taxon>Actinopterygii</taxon>
        <taxon>Neopterygii</taxon>
        <taxon>Teleostei</taxon>
        <taxon>Protacanthopterygii</taxon>
        <taxon>Salmoniformes</taxon>
        <taxon>Salmonidae</taxon>
        <taxon>Salmoninae</taxon>
        <taxon>Hucho</taxon>
    </lineage>
</organism>
<feature type="region of interest" description="Disordered" evidence="19">
    <location>
        <begin position="1"/>
        <end position="28"/>
    </location>
</feature>
<evidence type="ECO:0000256" key="5">
    <source>
        <dbReference type="ARBA" id="ARBA00022502"/>
    </source>
</evidence>
<evidence type="ECO:0000256" key="13">
    <source>
        <dbReference type="ARBA" id="ARBA00023136"/>
    </source>
</evidence>
<keyword evidence="8" id="KW-0808">Transferase</keyword>
<keyword evidence="12" id="KW-0443">Lipid metabolism</keyword>
<accession>A0A4W5RWU1</accession>
<dbReference type="InterPro" id="IPR039507">
    <property type="entry name" value="PIG-A/GPI3"/>
</dbReference>
<comment type="similarity">
    <text evidence="3">Belongs to the glycosyltransferase group 1 family. Glycosyltransferase 4 subfamily.</text>
</comment>
<evidence type="ECO:0000256" key="1">
    <source>
        <dbReference type="ARBA" id="ARBA00004389"/>
    </source>
</evidence>
<evidence type="ECO:0000256" key="2">
    <source>
        <dbReference type="ARBA" id="ARBA00004687"/>
    </source>
</evidence>
<feature type="compositionally biased region" description="Basic and acidic residues" evidence="19">
    <location>
        <begin position="483"/>
        <end position="494"/>
    </location>
</feature>
<dbReference type="SUPFAM" id="SSF53756">
    <property type="entry name" value="UDP-Glycosyltransferase/glycogen phosphorylase"/>
    <property type="match status" value="1"/>
</dbReference>
<evidence type="ECO:0000256" key="17">
    <source>
        <dbReference type="ARBA" id="ARBA00083199"/>
    </source>
</evidence>
<evidence type="ECO:0000256" key="4">
    <source>
        <dbReference type="ARBA" id="ARBA00012420"/>
    </source>
</evidence>
<comment type="pathway">
    <text evidence="2">Glycolipid biosynthesis; glycosylphosphatidylinositol-anchor biosynthesis.</text>
</comment>
<feature type="transmembrane region" description="Helical" evidence="20">
    <location>
        <begin position="424"/>
        <end position="447"/>
    </location>
</feature>
<evidence type="ECO:0000256" key="14">
    <source>
        <dbReference type="ARBA" id="ARBA00032160"/>
    </source>
</evidence>
<keyword evidence="5" id="KW-0337">GPI-anchor biosynthesis</keyword>
<name>A0A4W5RWU1_9TELE</name>
<keyword evidence="24" id="KW-1185">Reference proteome</keyword>
<evidence type="ECO:0000256" key="7">
    <source>
        <dbReference type="ARBA" id="ARBA00022676"/>
    </source>
</evidence>
<keyword evidence="13 20" id="KW-0472">Membrane</keyword>
<dbReference type="FunFam" id="3.40.50.2000:FF:000026">
    <property type="entry name" value="Phosphatidylinositol N-acetylglucosaminyltransferase subunit A"/>
    <property type="match status" value="1"/>
</dbReference>
<proteinExistence type="inferred from homology"/>
<dbReference type="EC" id="2.4.1.198" evidence="4"/>
<dbReference type="GeneTree" id="ENSGT00390000014405"/>
<dbReference type="AlphaFoldDB" id="A0A4W5RWU1"/>
<comment type="catalytic activity">
    <reaction evidence="18">
        <text>a 1,2-diacyl-sn-glycero-3-phospho-(1D-myo-inositol) + UDP-N-acetyl-alpha-D-glucosamine = a 6-(N-acetyl-alpha-D-glucosaminyl)-1-(1,2-diacyl-sn-glycero-3-phospho)-1D-myo-inositol + UDP + H(+)</text>
        <dbReference type="Rhea" id="RHEA:14789"/>
        <dbReference type="ChEBI" id="CHEBI:15378"/>
        <dbReference type="ChEBI" id="CHEBI:57265"/>
        <dbReference type="ChEBI" id="CHEBI:57705"/>
        <dbReference type="ChEBI" id="CHEBI:57880"/>
        <dbReference type="ChEBI" id="CHEBI:58223"/>
        <dbReference type="EC" id="2.4.1.198"/>
    </reaction>
    <physiologicalReaction direction="left-to-right" evidence="18">
        <dbReference type="Rhea" id="RHEA:14790"/>
    </physiologicalReaction>
</comment>
<reference evidence="24" key="1">
    <citation type="submission" date="2018-06" db="EMBL/GenBank/DDBJ databases">
        <title>Genome assembly of Danube salmon.</title>
        <authorList>
            <person name="Macqueen D.J."/>
            <person name="Gundappa M.K."/>
        </authorList>
    </citation>
    <scope>NUCLEOTIDE SEQUENCE [LARGE SCALE GENOMIC DNA]</scope>
</reference>
<reference evidence="23" key="2">
    <citation type="submission" date="2025-08" db="UniProtKB">
        <authorList>
            <consortium name="Ensembl"/>
        </authorList>
    </citation>
    <scope>IDENTIFICATION</scope>
</reference>
<dbReference type="FunFam" id="3.40.50.2000:FF:000059">
    <property type="entry name" value="Phosphatidylinositol glycan anchor biosynthesis class A"/>
    <property type="match status" value="1"/>
</dbReference>
<dbReference type="Proteomes" id="UP000314982">
    <property type="component" value="Unassembled WGS sequence"/>
</dbReference>
<evidence type="ECO:0000256" key="18">
    <source>
        <dbReference type="ARBA" id="ARBA00093192"/>
    </source>
</evidence>
<comment type="subcellular location">
    <subcellularLocation>
        <location evidence="1">Endoplasmic reticulum membrane</location>
        <topology evidence="1">Single-pass membrane protein</topology>
    </subcellularLocation>
</comment>
<feature type="region of interest" description="Disordered" evidence="19">
    <location>
        <begin position="467"/>
        <end position="494"/>
    </location>
</feature>
<feature type="domain" description="Glycosyl transferase family 1" evidence="21">
    <location>
        <begin position="217"/>
        <end position="366"/>
    </location>
</feature>
<evidence type="ECO:0000313" key="24">
    <source>
        <dbReference type="Proteomes" id="UP000314982"/>
    </source>
</evidence>
<dbReference type="Pfam" id="PF00534">
    <property type="entry name" value="Glycos_transf_1"/>
    <property type="match status" value="1"/>
</dbReference>